<sequence length="190" mass="21066">MDKKAKQPALCPKQQNRLLSRQVLLSIFGKESNMKTKIVAVGLMMLALGACSAPQLSGVFSPSTQSTTSSGRFTLASSHWSDVAKLRAESHRLGLEVRAGRLTKVQAAQHLNRFRINLVGRNSVDDSVYEVYQQAAVDSQRGVIDATQSKAYVENALRGWQQRWPNMTNKPNNPAFTNSLMEFMGMQPLQ</sequence>
<dbReference type="HOGENOM" id="CLU_1480544_0_0_4"/>
<dbReference type="eggNOG" id="ENOG5031PKU">
    <property type="taxonomic scope" value="Bacteria"/>
</dbReference>
<comment type="caution">
    <text evidence="1">The sequence shown here is derived from an EMBL/GenBank/DDBJ whole genome shotgun (WGS) entry which is preliminary data.</text>
</comment>
<organism evidence="1 2">
    <name type="scientific">Kingella kingae ATCC 23330</name>
    <dbReference type="NCBI Taxonomy" id="887327"/>
    <lineage>
        <taxon>Bacteria</taxon>
        <taxon>Pseudomonadati</taxon>
        <taxon>Pseudomonadota</taxon>
        <taxon>Betaproteobacteria</taxon>
        <taxon>Neisseriales</taxon>
        <taxon>Neisseriaceae</taxon>
        <taxon>Kingella</taxon>
    </lineage>
</organism>
<reference evidence="1 2" key="1">
    <citation type="submission" date="2011-04" db="EMBL/GenBank/DDBJ databases">
        <authorList>
            <person name="Muzny D."/>
            <person name="Qin X."/>
            <person name="Deng J."/>
            <person name="Jiang H."/>
            <person name="Liu Y."/>
            <person name="Qu J."/>
            <person name="Song X.-Z."/>
            <person name="Zhang L."/>
            <person name="Thornton R."/>
            <person name="Coyle M."/>
            <person name="Francisco L."/>
            <person name="Jackson L."/>
            <person name="Javaid M."/>
            <person name="Korchina V."/>
            <person name="Kovar C."/>
            <person name="Mata R."/>
            <person name="Mathew T."/>
            <person name="Ngo R."/>
            <person name="Nguyen L."/>
            <person name="Nguyen N."/>
            <person name="Okwuonu G."/>
            <person name="Ongeri F."/>
            <person name="Pham C."/>
            <person name="Simmons D."/>
            <person name="Wilczek-Boney K."/>
            <person name="Hale W."/>
            <person name="Jakkamsetti A."/>
            <person name="Pham P."/>
            <person name="Ruth R."/>
            <person name="San Lucas F."/>
            <person name="Warren J."/>
            <person name="Zhang J."/>
            <person name="Zhao Z."/>
            <person name="Zhou C."/>
            <person name="Zhu D."/>
            <person name="Lee S."/>
            <person name="Bess C."/>
            <person name="Blankenburg K."/>
            <person name="Forbes L."/>
            <person name="Fu Q."/>
            <person name="Gubbala S."/>
            <person name="Hirani K."/>
            <person name="Jayaseelan J.C."/>
            <person name="Lara F."/>
            <person name="Munidasa M."/>
            <person name="Palculict T."/>
            <person name="Patil S."/>
            <person name="Pu L.-L."/>
            <person name="Saada N."/>
            <person name="Tang L."/>
            <person name="Weissenberger G."/>
            <person name="Zhu Y."/>
            <person name="Hemphill L."/>
            <person name="Shang Y."/>
            <person name="Youmans B."/>
            <person name="Ayvaz T."/>
            <person name="Ross M."/>
            <person name="Santibanez J."/>
            <person name="Aqrawi P."/>
            <person name="Gross S."/>
            <person name="Joshi V."/>
            <person name="Fowler G."/>
            <person name="Nazareth L."/>
            <person name="Reid J."/>
            <person name="Worley K."/>
            <person name="Petrosino J."/>
            <person name="Highlander S."/>
            <person name="Gibbs R."/>
        </authorList>
    </citation>
    <scope>NUCLEOTIDE SEQUENCE [LARGE SCALE GENOMIC DNA]</scope>
    <source>
        <strain evidence="1 2">ATCC 23330</strain>
    </source>
</reference>
<accession>F5S4V5</accession>
<protein>
    <submittedName>
        <fullName evidence="1">Lipoprotein</fullName>
    </submittedName>
</protein>
<dbReference type="AlphaFoldDB" id="F5S4V5"/>
<evidence type="ECO:0000313" key="1">
    <source>
        <dbReference type="EMBL" id="EGK11555.1"/>
    </source>
</evidence>
<keyword evidence="1" id="KW-0449">Lipoprotein</keyword>
<keyword evidence="2" id="KW-1185">Reference proteome</keyword>
<evidence type="ECO:0000313" key="2">
    <source>
        <dbReference type="Proteomes" id="UP000004207"/>
    </source>
</evidence>
<gene>
    <name evidence="1" type="ORF">HMPREF0476_0238</name>
</gene>
<dbReference type="Proteomes" id="UP000004207">
    <property type="component" value="Unassembled WGS sequence"/>
</dbReference>
<dbReference type="STRING" id="504.KKKWG1_0693"/>
<name>F5S4V5_KINKI</name>
<proteinExistence type="predicted"/>
<dbReference type="EMBL" id="AFHS01000009">
    <property type="protein sequence ID" value="EGK11555.1"/>
    <property type="molecule type" value="Genomic_DNA"/>
</dbReference>